<keyword evidence="5" id="KW-1185">Reference proteome</keyword>
<feature type="region of interest" description="Disordered" evidence="1">
    <location>
        <begin position="97"/>
        <end position="118"/>
    </location>
</feature>
<reference evidence="4" key="1">
    <citation type="submission" date="2022-09" db="EMBL/GenBank/DDBJ databases">
        <title>Diverse halophilic archaea isolated from saline environments.</title>
        <authorList>
            <person name="Cui H.-L."/>
        </authorList>
    </citation>
    <scope>NUCLEOTIDE SEQUENCE</scope>
    <source>
        <strain evidence="4">ZS-35-S2</strain>
    </source>
</reference>
<evidence type="ECO:0000313" key="5">
    <source>
        <dbReference type="Proteomes" id="UP001057580"/>
    </source>
</evidence>
<dbReference type="InterPro" id="IPR012859">
    <property type="entry name" value="Pilin_N_archaeal"/>
</dbReference>
<dbReference type="EMBL" id="CP104003">
    <property type="protein sequence ID" value="UWM56474.1"/>
    <property type="molecule type" value="Genomic_DNA"/>
</dbReference>
<dbReference type="Pfam" id="PF07790">
    <property type="entry name" value="Pilin_N"/>
    <property type="match status" value="1"/>
</dbReference>
<keyword evidence="2" id="KW-0812">Transmembrane</keyword>
<dbReference type="NCBIfam" id="NF041928">
    <property type="entry name" value="choice_anch_W"/>
    <property type="match status" value="1"/>
</dbReference>
<dbReference type="Proteomes" id="UP001057580">
    <property type="component" value="Chromosome"/>
</dbReference>
<evidence type="ECO:0000256" key="1">
    <source>
        <dbReference type="SAM" id="MobiDB-lite"/>
    </source>
</evidence>
<accession>A0A9E7R611</accession>
<dbReference type="InterPro" id="IPR049671">
    <property type="entry name" value="Choice_anch_W"/>
</dbReference>
<dbReference type="NCBIfam" id="TIGR02537">
    <property type="entry name" value="arch_flag_Nterm"/>
    <property type="match status" value="1"/>
</dbReference>
<dbReference type="GeneID" id="74942617"/>
<evidence type="ECO:0000259" key="3">
    <source>
        <dbReference type="Pfam" id="PF07790"/>
    </source>
</evidence>
<keyword evidence="2" id="KW-0472">Membrane</keyword>
<gene>
    <name evidence="4" type="ORF">N0B31_09305</name>
</gene>
<dbReference type="AlphaFoldDB" id="A0A9E7R611"/>
<proteinExistence type="predicted"/>
<name>A0A9E7R611_9EURY</name>
<sequence>MMGVGPSGGSESRRAVSPVIGVVLLVAVTTILGSLVGAYSFGLIDGIVGEAAPQATFSVEQEAGQMNVTHTSGEPIPAGEFYVVGGGLAEQRWAAAGGETTDGTVQAGDSLELSPTSSDDPVRLVWRAERGDRSAVLRTIPVESTGPAAFAGSVRTGTGFGDQQFADQSYTWTGRARYGEIGNWELKVGDSLSGGAQAGRTWTSGATESFELTYDGSGTATLTVGGTTISDSVSVPQGDAVAITVRAPSRGSATAKNVRIGGAVPATDSVTAADGDKQYIVVESVGTSDGFTITGEMVFTWTGTTGKEDPGMYIDVD</sequence>
<feature type="domain" description="Archaeal Type IV pilin N-terminal" evidence="3">
    <location>
        <begin position="14"/>
        <end position="84"/>
    </location>
</feature>
<dbReference type="InterPro" id="IPR013373">
    <property type="entry name" value="Flagellin/pilin_N_arc"/>
</dbReference>
<keyword evidence="2" id="KW-1133">Transmembrane helix</keyword>
<feature type="transmembrane region" description="Helical" evidence="2">
    <location>
        <begin position="20"/>
        <end position="44"/>
    </location>
</feature>
<evidence type="ECO:0000313" key="4">
    <source>
        <dbReference type="EMBL" id="UWM56474.1"/>
    </source>
</evidence>
<dbReference type="KEGG" id="ssai:N0B31_09305"/>
<evidence type="ECO:0000256" key="2">
    <source>
        <dbReference type="SAM" id="Phobius"/>
    </source>
</evidence>
<protein>
    <submittedName>
        <fullName evidence="4">Type IV pilin N-terminal domain-containing protein</fullName>
    </submittedName>
</protein>
<organism evidence="4 5">
    <name type="scientific">Salinirubellus salinus</name>
    <dbReference type="NCBI Taxonomy" id="1364945"/>
    <lineage>
        <taxon>Archaea</taxon>
        <taxon>Methanobacteriati</taxon>
        <taxon>Methanobacteriota</taxon>
        <taxon>Stenosarchaea group</taxon>
        <taxon>Halobacteria</taxon>
        <taxon>Halobacteriales</taxon>
        <taxon>Natronomonadaceae</taxon>
        <taxon>Salinirubellus</taxon>
    </lineage>
</organism>
<dbReference type="RefSeq" id="WP_260643588.1">
    <property type="nucleotide sequence ID" value="NZ_CP104003.1"/>
</dbReference>